<sequence length="113" mass="13132">MSNFWVEQQDQSRHIMRCLTYYKYYHYFVLRTRVNPCYCTRKANTYIALRMFFRRERIMKFDVGDVKAIACLKGSTSRIVIGHAGGLGFAEIGPGDDCSSGRDIRADLGFRRS</sequence>
<dbReference type="EMBL" id="CM029038">
    <property type="protein sequence ID" value="KAG2650619.1"/>
    <property type="molecule type" value="Genomic_DNA"/>
</dbReference>
<proteinExistence type="predicted"/>
<dbReference type="EMBL" id="CM029038">
    <property type="protein sequence ID" value="KAG2650616.1"/>
    <property type="molecule type" value="Genomic_DNA"/>
</dbReference>
<dbReference type="AlphaFoldDB" id="A0A8T0WYA8"/>
<reference evidence="1" key="1">
    <citation type="submission" date="2020-05" db="EMBL/GenBank/DDBJ databases">
        <title>WGS assembly of Panicum virgatum.</title>
        <authorList>
            <person name="Lovell J.T."/>
            <person name="Jenkins J."/>
            <person name="Shu S."/>
            <person name="Juenger T.E."/>
            <person name="Schmutz J."/>
        </authorList>
    </citation>
    <scope>NUCLEOTIDE SEQUENCE</scope>
    <source>
        <strain evidence="1">AP13</strain>
    </source>
</reference>
<evidence type="ECO:0000313" key="1">
    <source>
        <dbReference type="EMBL" id="KAG2650616.1"/>
    </source>
</evidence>
<evidence type="ECO:0000313" key="2">
    <source>
        <dbReference type="Proteomes" id="UP000823388"/>
    </source>
</evidence>
<keyword evidence="2" id="KW-1185">Reference proteome</keyword>
<organism evidence="1 2">
    <name type="scientific">Panicum virgatum</name>
    <name type="common">Blackwell switchgrass</name>
    <dbReference type="NCBI Taxonomy" id="38727"/>
    <lineage>
        <taxon>Eukaryota</taxon>
        <taxon>Viridiplantae</taxon>
        <taxon>Streptophyta</taxon>
        <taxon>Embryophyta</taxon>
        <taxon>Tracheophyta</taxon>
        <taxon>Spermatophyta</taxon>
        <taxon>Magnoliopsida</taxon>
        <taxon>Liliopsida</taxon>
        <taxon>Poales</taxon>
        <taxon>Poaceae</taxon>
        <taxon>PACMAD clade</taxon>
        <taxon>Panicoideae</taxon>
        <taxon>Panicodae</taxon>
        <taxon>Paniceae</taxon>
        <taxon>Panicinae</taxon>
        <taxon>Panicum</taxon>
        <taxon>Panicum sect. Hiantes</taxon>
    </lineage>
</organism>
<name>A0A8T0WYA8_PANVG</name>
<comment type="caution">
    <text evidence="1">The sequence shown here is derived from an EMBL/GenBank/DDBJ whole genome shotgun (WGS) entry which is preliminary data.</text>
</comment>
<protein>
    <submittedName>
        <fullName evidence="1">Uncharacterized protein</fullName>
    </submittedName>
</protein>
<dbReference type="Proteomes" id="UP000823388">
    <property type="component" value="Chromosome 1N"/>
</dbReference>
<accession>A0A8T0WYA8</accession>
<gene>
    <name evidence="1" type="ORF">PVAP13_1NG462857</name>
</gene>